<accession>A0A397S5C8</accession>
<gene>
    <name evidence="2" type="ORF">C1645_745596</name>
</gene>
<protein>
    <submittedName>
        <fullName evidence="2">Uncharacterized protein</fullName>
    </submittedName>
</protein>
<keyword evidence="3" id="KW-1185">Reference proteome</keyword>
<feature type="compositionally biased region" description="Basic and acidic residues" evidence="1">
    <location>
        <begin position="142"/>
        <end position="151"/>
    </location>
</feature>
<comment type="caution">
    <text evidence="2">The sequence shown here is derived from an EMBL/GenBank/DDBJ whole genome shotgun (WGS) entry which is preliminary data.</text>
</comment>
<evidence type="ECO:0000313" key="2">
    <source>
        <dbReference type="EMBL" id="RIA79926.1"/>
    </source>
</evidence>
<evidence type="ECO:0000313" key="3">
    <source>
        <dbReference type="Proteomes" id="UP000265703"/>
    </source>
</evidence>
<dbReference type="EMBL" id="QKYT01001094">
    <property type="protein sequence ID" value="RIA79926.1"/>
    <property type="molecule type" value="Genomic_DNA"/>
</dbReference>
<dbReference type="PROSITE" id="PS51257">
    <property type="entry name" value="PROKAR_LIPOPROTEIN"/>
    <property type="match status" value="1"/>
</dbReference>
<proteinExistence type="predicted"/>
<sequence length="171" mass="19229">MAKEKVKEHYSTHLQAIYKSRSMSHYISLMQSCQIDYERKSINNSLNLSKKRKFYSIQKECEEIKANDRNGDMGNVEANETGITQQIDVISLGPKKRLCFLQEETNDHNSDVGNAEPEANATGLSQQIDVISLSPKKGLCTVRKETNDHNGDVGNAEPEASGKQNWHNTTD</sequence>
<feature type="region of interest" description="Disordered" evidence="1">
    <location>
        <begin position="142"/>
        <end position="171"/>
    </location>
</feature>
<reference evidence="2 3" key="1">
    <citation type="submission" date="2018-06" db="EMBL/GenBank/DDBJ databases">
        <title>Comparative genomics reveals the genomic features of Rhizophagus irregularis, R. cerebriforme, R. diaphanum and Gigaspora rosea, and their symbiotic lifestyle signature.</title>
        <authorList>
            <person name="Morin E."/>
            <person name="San Clemente H."/>
            <person name="Chen E.C.H."/>
            <person name="De La Providencia I."/>
            <person name="Hainaut M."/>
            <person name="Kuo A."/>
            <person name="Kohler A."/>
            <person name="Murat C."/>
            <person name="Tang N."/>
            <person name="Roy S."/>
            <person name="Loubradou J."/>
            <person name="Henrissat B."/>
            <person name="Grigoriev I.V."/>
            <person name="Corradi N."/>
            <person name="Roux C."/>
            <person name="Martin F.M."/>
        </authorList>
    </citation>
    <scope>NUCLEOTIDE SEQUENCE [LARGE SCALE GENOMIC DNA]</scope>
    <source>
        <strain evidence="2 3">DAOM 227022</strain>
    </source>
</reference>
<name>A0A397S5C8_9GLOM</name>
<dbReference type="OrthoDB" id="2309620at2759"/>
<dbReference type="Proteomes" id="UP000265703">
    <property type="component" value="Unassembled WGS sequence"/>
</dbReference>
<evidence type="ECO:0000256" key="1">
    <source>
        <dbReference type="SAM" id="MobiDB-lite"/>
    </source>
</evidence>
<organism evidence="2 3">
    <name type="scientific">Glomus cerebriforme</name>
    <dbReference type="NCBI Taxonomy" id="658196"/>
    <lineage>
        <taxon>Eukaryota</taxon>
        <taxon>Fungi</taxon>
        <taxon>Fungi incertae sedis</taxon>
        <taxon>Mucoromycota</taxon>
        <taxon>Glomeromycotina</taxon>
        <taxon>Glomeromycetes</taxon>
        <taxon>Glomerales</taxon>
        <taxon>Glomeraceae</taxon>
        <taxon>Glomus</taxon>
    </lineage>
</organism>
<feature type="compositionally biased region" description="Polar residues" evidence="1">
    <location>
        <begin position="162"/>
        <end position="171"/>
    </location>
</feature>
<dbReference type="AlphaFoldDB" id="A0A397S5C8"/>